<dbReference type="Proteomes" id="UP000811609">
    <property type="component" value="Chromosome 12"/>
</dbReference>
<keyword evidence="1" id="KW-0479">Metal-binding</keyword>
<keyword evidence="2 4" id="KW-0863">Zinc-finger</keyword>
<organism evidence="7 8">
    <name type="scientific">Carya illinoinensis</name>
    <name type="common">Pecan</name>
    <dbReference type="NCBI Taxonomy" id="32201"/>
    <lineage>
        <taxon>Eukaryota</taxon>
        <taxon>Viridiplantae</taxon>
        <taxon>Streptophyta</taxon>
        <taxon>Embryophyta</taxon>
        <taxon>Tracheophyta</taxon>
        <taxon>Spermatophyta</taxon>
        <taxon>Magnoliopsida</taxon>
        <taxon>eudicotyledons</taxon>
        <taxon>Gunneridae</taxon>
        <taxon>Pentapetalae</taxon>
        <taxon>rosids</taxon>
        <taxon>fabids</taxon>
        <taxon>Fagales</taxon>
        <taxon>Juglandaceae</taxon>
        <taxon>Carya</taxon>
    </lineage>
</organism>
<keyword evidence="3" id="KW-0862">Zinc</keyword>
<evidence type="ECO:0000256" key="4">
    <source>
        <dbReference type="PROSITE-ProRule" id="PRU00146"/>
    </source>
</evidence>
<dbReference type="SMART" id="SM00249">
    <property type="entry name" value="PHD"/>
    <property type="match status" value="1"/>
</dbReference>
<dbReference type="PANTHER" id="PTHR47527:SF3">
    <property type="entry name" value="RING_FYVE_PHD ZINC FINGER SUPERFAMILY PROTEIN"/>
    <property type="match status" value="1"/>
</dbReference>
<evidence type="ECO:0000256" key="5">
    <source>
        <dbReference type="SAM" id="MobiDB-lite"/>
    </source>
</evidence>
<evidence type="ECO:0000313" key="8">
    <source>
        <dbReference type="Proteomes" id="UP000811609"/>
    </source>
</evidence>
<dbReference type="InterPro" id="IPR019786">
    <property type="entry name" value="Zinc_finger_PHD-type_CS"/>
</dbReference>
<evidence type="ECO:0000313" key="7">
    <source>
        <dbReference type="EMBL" id="KAG6634675.1"/>
    </source>
</evidence>
<proteinExistence type="predicted"/>
<dbReference type="Pfam" id="PF00628">
    <property type="entry name" value="PHD"/>
    <property type="match status" value="1"/>
</dbReference>
<feature type="compositionally biased region" description="Polar residues" evidence="5">
    <location>
        <begin position="326"/>
        <end position="336"/>
    </location>
</feature>
<dbReference type="InterPro" id="IPR019787">
    <property type="entry name" value="Znf_PHD-finger"/>
</dbReference>
<name>A0A8T1NW52_CARIL</name>
<dbReference type="GO" id="GO:0008270">
    <property type="term" value="F:zinc ion binding"/>
    <property type="evidence" value="ECO:0007669"/>
    <property type="project" value="UniProtKB-KW"/>
</dbReference>
<feature type="region of interest" description="Disordered" evidence="5">
    <location>
        <begin position="290"/>
        <end position="309"/>
    </location>
</feature>
<feature type="domain" description="PHD-type" evidence="6">
    <location>
        <begin position="172"/>
        <end position="223"/>
    </location>
</feature>
<feature type="region of interest" description="Disordered" evidence="5">
    <location>
        <begin position="86"/>
        <end position="109"/>
    </location>
</feature>
<dbReference type="EMBL" id="CM031820">
    <property type="protein sequence ID" value="KAG6634675.1"/>
    <property type="molecule type" value="Genomic_DNA"/>
</dbReference>
<feature type="compositionally biased region" description="Basic and acidic residues" evidence="5">
    <location>
        <begin position="338"/>
        <end position="348"/>
    </location>
</feature>
<evidence type="ECO:0000259" key="6">
    <source>
        <dbReference type="PROSITE" id="PS50016"/>
    </source>
</evidence>
<keyword evidence="8" id="KW-1185">Reference proteome</keyword>
<sequence>MTTAAMNSRGLPSSHLDSLSLPKVERVRFKLDGSNRTSYAPQFQVNSSADHPMVTAPAWSIQTQSASVAKSGQEYRLSNLTSAKAEGTIDASTSQVPTQTARDQSSRPFITQTAPVDLPSIHQAVQGMSFVQSPSPGNSHNEIAKLIQKLLQPQHPEHPKWTPPSRDYLNKALTCQMCQLTINEVDNVLICDACEEGYHLKCLQPNQNGIPRNEWHCMGCLALTQGKPLPPKYGRVMRSSMNQPNLSSDIAMKVNQLKMTANGSSGLWSPAHAGTADTNYVDSASDIKIPDARENQGNNSASSIKNVDEKPFAGVHTNIPLKPLSVGSSSVNSIQNAKDCELSTREERSFEEEIDPPAKVSEKVGNNPYHSLPSHNSHVDWRDLSNCAESHVRENIDHSYGYDAKQDDQLVSQANPSGGLQTFMGAIEHSGSPSDGLCGAEWIGNVVQVLDEKSFYPSCRVSGIILCGRMAKLVQSGVIVTRCYFPCDLPENVGHPCSPESNEVYESNLESTIMAILIQGPCEVLPPPSLAEKVQPVFLCEYVSPFITLLTITSLLLTVSF</sequence>
<evidence type="ECO:0000256" key="1">
    <source>
        <dbReference type="ARBA" id="ARBA00022723"/>
    </source>
</evidence>
<dbReference type="AlphaFoldDB" id="A0A8T1NW52"/>
<feature type="compositionally biased region" description="Polar residues" evidence="5">
    <location>
        <begin position="295"/>
        <end position="305"/>
    </location>
</feature>
<dbReference type="PANTHER" id="PTHR47527">
    <property type="entry name" value="RING/FYVE/PHD ZINC FINGER SUPERFAMILY PROTEIN"/>
    <property type="match status" value="1"/>
</dbReference>
<protein>
    <recommendedName>
        <fullName evidence="6">PHD-type domain-containing protein</fullName>
    </recommendedName>
</protein>
<dbReference type="InterPro" id="IPR001965">
    <property type="entry name" value="Znf_PHD"/>
</dbReference>
<feature type="compositionally biased region" description="Polar residues" evidence="5">
    <location>
        <begin position="90"/>
        <end position="109"/>
    </location>
</feature>
<dbReference type="PROSITE" id="PS50016">
    <property type="entry name" value="ZF_PHD_2"/>
    <property type="match status" value="1"/>
</dbReference>
<evidence type="ECO:0000256" key="2">
    <source>
        <dbReference type="ARBA" id="ARBA00022771"/>
    </source>
</evidence>
<dbReference type="PROSITE" id="PS01359">
    <property type="entry name" value="ZF_PHD_1"/>
    <property type="match status" value="1"/>
</dbReference>
<feature type="region of interest" description="Disordered" evidence="5">
    <location>
        <begin position="323"/>
        <end position="366"/>
    </location>
</feature>
<reference evidence="7" key="1">
    <citation type="submission" date="2020-12" db="EMBL/GenBank/DDBJ databases">
        <title>WGS assembly of Carya illinoinensis cv. Pawnee.</title>
        <authorList>
            <person name="Platts A."/>
            <person name="Shu S."/>
            <person name="Wright S."/>
            <person name="Barry K."/>
            <person name="Edger P."/>
            <person name="Pires J.C."/>
            <person name="Schmutz J."/>
        </authorList>
    </citation>
    <scope>NUCLEOTIDE SEQUENCE</scope>
    <source>
        <tissue evidence="7">Leaf</tissue>
    </source>
</reference>
<evidence type="ECO:0000256" key="3">
    <source>
        <dbReference type="ARBA" id="ARBA00022833"/>
    </source>
</evidence>
<accession>A0A8T1NW52</accession>
<gene>
    <name evidence="7" type="ORF">CIPAW_12G133900</name>
</gene>
<comment type="caution">
    <text evidence="7">The sequence shown here is derived from an EMBL/GenBank/DDBJ whole genome shotgun (WGS) entry which is preliminary data.</text>
</comment>